<name>A0A6P5ZNA8_DURZI</name>
<protein>
    <submittedName>
        <fullName evidence="3">Uncharacterized protein LOC111302759</fullName>
    </submittedName>
</protein>
<evidence type="ECO:0000313" key="2">
    <source>
        <dbReference type="Proteomes" id="UP000515121"/>
    </source>
</evidence>
<evidence type="ECO:0000313" key="3">
    <source>
        <dbReference type="RefSeq" id="XP_022754299.1"/>
    </source>
</evidence>
<dbReference type="PANTHER" id="PTHR35761:SF1">
    <property type="entry name" value="PROTEIN SENSITIVE TO UV 2"/>
    <property type="match status" value="1"/>
</dbReference>
<dbReference type="AlphaFoldDB" id="A0A6P5ZNA8"/>
<keyword evidence="2" id="KW-1185">Reference proteome</keyword>
<dbReference type="PANTHER" id="PTHR35761">
    <property type="entry name" value="ATR INTERACTING PROTEIN"/>
    <property type="match status" value="1"/>
</dbReference>
<reference evidence="3" key="1">
    <citation type="submission" date="2025-08" db="UniProtKB">
        <authorList>
            <consortium name="RefSeq"/>
        </authorList>
    </citation>
    <scope>IDENTIFICATION</scope>
    <source>
        <tissue evidence="3">Fruit stalk</tissue>
    </source>
</reference>
<dbReference type="Proteomes" id="UP000515121">
    <property type="component" value="Unplaced"/>
</dbReference>
<accession>A0A6P5ZNA8</accession>
<keyword evidence="1" id="KW-0175">Coiled coil</keyword>
<dbReference type="KEGG" id="dzi:111302759"/>
<dbReference type="GO" id="GO:0006974">
    <property type="term" value="P:DNA damage response"/>
    <property type="evidence" value="ECO:0007669"/>
    <property type="project" value="InterPro"/>
</dbReference>
<evidence type="ECO:0000256" key="1">
    <source>
        <dbReference type="SAM" id="Coils"/>
    </source>
</evidence>
<organism evidence="2 3">
    <name type="scientific">Durio zibethinus</name>
    <name type="common">Durian</name>
    <dbReference type="NCBI Taxonomy" id="66656"/>
    <lineage>
        <taxon>Eukaryota</taxon>
        <taxon>Viridiplantae</taxon>
        <taxon>Streptophyta</taxon>
        <taxon>Embryophyta</taxon>
        <taxon>Tracheophyta</taxon>
        <taxon>Spermatophyta</taxon>
        <taxon>Magnoliopsida</taxon>
        <taxon>eudicotyledons</taxon>
        <taxon>Gunneridae</taxon>
        <taxon>Pentapetalae</taxon>
        <taxon>rosids</taxon>
        <taxon>malvids</taxon>
        <taxon>Malvales</taxon>
        <taxon>Malvaceae</taxon>
        <taxon>Helicteroideae</taxon>
        <taxon>Durio</taxon>
    </lineage>
</organism>
<dbReference type="InterPro" id="IPR044952">
    <property type="entry name" value="SUV2"/>
</dbReference>
<feature type="coiled-coil region" evidence="1">
    <location>
        <begin position="175"/>
        <end position="205"/>
    </location>
</feature>
<dbReference type="GeneID" id="111302759"/>
<sequence>MELLKPSYPKWAIDETSAEKLMNDDQVTGDKICFEMASIEKLMNDDQVTEHEIYFEMLNKGRIFHDIIDIRITCNMLASLLECYSSANQNSPLFSFYLPPLSWPPPPTSSHHQHLHFSPSSRTDSLSYSPPRELFQIIVDFGRALNSNGIFAKCATFSTLVQLVYGSENIKDFEIECLKKELGHVSKQQENLERECSQLKKERNKKD</sequence>
<proteinExistence type="predicted"/>
<dbReference type="RefSeq" id="XP_022754299.1">
    <property type="nucleotide sequence ID" value="XM_022898564.1"/>
</dbReference>
<gene>
    <name evidence="3" type="primary">LOC111302759</name>
</gene>
<dbReference type="OrthoDB" id="645074at2759"/>